<evidence type="ECO:0000313" key="3">
    <source>
        <dbReference type="EMBL" id="MBD2345349.1"/>
    </source>
</evidence>
<dbReference type="CDD" id="cd03811">
    <property type="entry name" value="GT4_GT28_WabH-like"/>
    <property type="match status" value="1"/>
</dbReference>
<keyword evidence="4" id="KW-1185">Reference proteome</keyword>
<gene>
    <name evidence="3" type="ORF">H6G18_14490</name>
</gene>
<comment type="caution">
    <text evidence="3">The sequence shown here is derived from an EMBL/GenBank/DDBJ whole genome shotgun (WGS) entry which is preliminary data.</text>
</comment>
<dbReference type="Pfam" id="PF13439">
    <property type="entry name" value="Glyco_transf_4"/>
    <property type="match status" value="1"/>
</dbReference>
<proteinExistence type="predicted"/>
<name>A0ABR8CQY9_9NOST</name>
<evidence type="ECO:0000259" key="1">
    <source>
        <dbReference type="Pfam" id="PF00534"/>
    </source>
</evidence>
<feature type="domain" description="Glycosyl transferase family 1" evidence="1">
    <location>
        <begin position="196"/>
        <end position="341"/>
    </location>
</feature>
<dbReference type="InterPro" id="IPR001296">
    <property type="entry name" value="Glyco_trans_1"/>
</dbReference>
<dbReference type="EMBL" id="JACJRF010000023">
    <property type="protein sequence ID" value="MBD2345349.1"/>
    <property type="molecule type" value="Genomic_DNA"/>
</dbReference>
<dbReference type="PANTHER" id="PTHR12526">
    <property type="entry name" value="GLYCOSYLTRANSFERASE"/>
    <property type="match status" value="1"/>
</dbReference>
<evidence type="ECO:0000313" key="4">
    <source>
        <dbReference type="Proteomes" id="UP000607281"/>
    </source>
</evidence>
<reference evidence="3 4" key="1">
    <citation type="journal article" date="2020" name="ISME J.">
        <title>Comparative genomics reveals insights into cyanobacterial evolution and habitat adaptation.</title>
        <authorList>
            <person name="Chen M.Y."/>
            <person name="Teng W.K."/>
            <person name="Zhao L."/>
            <person name="Hu C.X."/>
            <person name="Zhou Y.K."/>
            <person name="Han B.P."/>
            <person name="Song L.R."/>
            <person name="Shu W.S."/>
        </authorList>
    </citation>
    <scope>NUCLEOTIDE SEQUENCE [LARGE SCALE GENOMIC DNA]</scope>
    <source>
        <strain evidence="3 4">FACHB-260</strain>
    </source>
</reference>
<sequence>MSKYQPQIAFYTYNLHGGGAERIYVNLMQDFVKRGINVDLVLNSVSGPYLSQVPPEVRITDLKAKLPFKNGILPLIRYLRKERPSVLMATVHPHVEVALLAKLLAFTSTRVFVREDNTLSLHSAKATDKLRWIPYFSKFLYPLVADGIVAISQGVAQDVMQITGLDQQRVSVIYNPAITSSIWEKSQEPLNHPWFQPGEPPIVLGVGRLKLQKDFPTLIKAFALVKQVHRCRLVILGQGDEADKLKNLITELGLEDDVAMLGFAENPYAYMAKASVFVLSSAWEGFGNVVVEALAVGTPVVSTNCQSGPGEILDYGKYGHLVPVGNYKEMAVAISSVLSGDFKTVDADWLQKFTIETVAQQYLDVLGIGAVEN</sequence>
<feature type="domain" description="Glycosyltransferase subfamily 4-like N-terminal" evidence="2">
    <location>
        <begin position="18"/>
        <end position="176"/>
    </location>
</feature>
<dbReference type="Proteomes" id="UP000607281">
    <property type="component" value="Unassembled WGS sequence"/>
</dbReference>
<dbReference type="PANTHER" id="PTHR12526:SF630">
    <property type="entry name" value="GLYCOSYLTRANSFERASE"/>
    <property type="match status" value="1"/>
</dbReference>
<evidence type="ECO:0000259" key="2">
    <source>
        <dbReference type="Pfam" id="PF13439"/>
    </source>
</evidence>
<dbReference type="RefSeq" id="WP_190407791.1">
    <property type="nucleotide sequence ID" value="NZ_JACJRF010000023.1"/>
</dbReference>
<accession>A0ABR8CQY9</accession>
<dbReference type="Gene3D" id="3.40.50.2000">
    <property type="entry name" value="Glycogen Phosphorylase B"/>
    <property type="match status" value="2"/>
</dbReference>
<dbReference type="Pfam" id="PF00534">
    <property type="entry name" value="Glycos_transf_1"/>
    <property type="match status" value="1"/>
</dbReference>
<organism evidence="3 4">
    <name type="scientific">Anabaena subtropica FACHB-260</name>
    <dbReference type="NCBI Taxonomy" id="2692884"/>
    <lineage>
        <taxon>Bacteria</taxon>
        <taxon>Bacillati</taxon>
        <taxon>Cyanobacteriota</taxon>
        <taxon>Cyanophyceae</taxon>
        <taxon>Nostocales</taxon>
        <taxon>Nostocaceae</taxon>
        <taxon>Anabaena</taxon>
    </lineage>
</organism>
<dbReference type="SUPFAM" id="SSF53756">
    <property type="entry name" value="UDP-Glycosyltransferase/glycogen phosphorylase"/>
    <property type="match status" value="1"/>
</dbReference>
<protein>
    <submittedName>
        <fullName evidence="3">Glycosyltransferase</fullName>
    </submittedName>
</protein>
<dbReference type="InterPro" id="IPR028098">
    <property type="entry name" value="Glyco_trans_4-like_N"/>
</dbReference>